<dbReference type="Proteomes" id="UP000620139">
    <property type="component" value="Unassembled WGS sequence"/>
</dbReference>
<dbReference type="RefSeq" id="WP_198101394.1">
    <property type="nucleotide sequence ID" value="NZ_JAEDAL010000007.1"/>
</dbReference>
<dbReference type="EMBL" id="JAEDAL010000007">
    <property type="protein sequence ID" value="MBH9553771.1"/>
    <property type="molecule type" value="Genomic_DNA"/>
</dbReference>
<feature type="chain" id="PRO_5037319941" evidence="1">
    <location>
        <begin position="24"/>
        <end position="163"/>
    </location>
</feature>
<keyword evidence="3" id="KW-1185">Reference proteome</keyword>
<dbReference type="Pfam" id="PF11454">
    <property type="entry name" value="DUF3016"/>
    <property type="match status" value="1"/>
</dbReference>
<keyword evidence="1" id="KW-0732">Signal</keyword>
<feature type="signal peptide" evidence="1">
    <location>
        <begin position="1"/>
        <end position="23"/>
    </location>
</feature>
<dbReference type="AlphaFoldDB" id="A0A931J1R8"/>
<protein>
    <submittedName>
        <fullName evidence="2">DUF3016 domain-containing protein</fullName>
    </submittedName>
</protein>
<evidence type="ECO:0000256" key="1">
    <source>
        <dbReference type="SAM" id="SignalP"/>
    </source>
</evidence>
<accession>A0A931J1R8</accession>
<proteinExistence type="predicted"/>
<organism evidence="2 3">
    <name type="scientific">Inhella gelatinilytica</name>
    <dbReference type="NCBI Taxonomy" id="2795030"/>
    <lineage>
        <taxon>Bacteria</taxon>
        <taxon>Pseudomonadati</taxon>
        <taxon>Pseudomonadota</taxon>
        <taxon>Betaproteobacteria</taxon>
        <taxon>Burkholderiales</taxon>
        <taxon>Sphaerotilaceae</taxon>
        <taxon>Inhella</taxon>
    </lineage>
</organism>
<evidence type="ECO:0000313" key="3">
    <source>
        <dbReference type="Proteomes" id="UP000620139"/>
    </source>
</evidence>
<dbReference type="InterPro" id="IPR021557">
    <property type="entry name" value="DUF3016"/>
</dbReference>
<sequence>MRTFIAALVLSAGSVASVTSAYAGEVLVKFADPAGFADFGFGALERERNQAELAAFIQSLAGRFPTSQALKIEILDVNLAGEEDPLWRRGQGARILRDVTIPRIQLRYEWREGSQVLGGGTVDLKDLNYLYARGDSLKGATLEHEKRLLERWFQATFVASGRR</sequence>
<comment type="caution">
    <text evidence="2">The sequence shown here is derived from an EMBL/GenBank/DDBJ whole genome shotgun (WGS) entry which is preliminary data.</text>
</comment>
<evidence type="ECO:0000313" key="2">
    <source>
        <dbReference type="EMBL" id="MBH9553771.1"/>
    </source>
</evidence>
<name>A0A931J1R8_9BURK</name>
<reference evidence="2" key="1">
    <citation type="submission" date="2020-12" db="EMBL/GenBank/DDBJ databases">
        <title>The genome sequence of Inhella sp. 4Y17.</title>
        <authorList>
            <person name="Liu Y."/>
        </authorList>
    </citation>
    <scope>NUCLEOTIDE SEQUENCE</scope>
    <source>
        <strain evidence="2">4Y10</strain>
    </source>
</reference>
<gene>
    <name evidence="2" type="ORF">I7X43_13045</name>
</gene>